<protein>
    <recommendedName>
        <fullName evidence="6">Bifunctional inhibitor/plant lipid transfer protein/seed storage helical domain-containing protein</fullName>
    </recommendedName>
</protein>
<comment type="caution">
    <text evidence="7">The sequence shown here is derived from an EMBL/GenBank/DDBJ whole genome shotgun (WGS) entry which is preliminary data.</text>
</comment>
<dbReference type="GO" id="GO:0009507">
    <property type="term" value="C:chloroplast"/>
    <property type="evidence" value="ECO:0000318"/>
    <property type="project" value="GO_Central"/>
</dbReference>
<evidence type="ECO:0000259" key="6">
    <source>
        <dbReference type="SMART" id="SM00499"/>
    </source>
</evidence>
<dbReference type="PANTHER" id="PTHR13068:SF236">
    <property type="entry name" value="OS02G0749800 PROTEIN"/>
    <property type="match status" value="1"/>
</dbReference>
<dbReference type="InterPro" id="IPR036312">
    <property type="entry name" value="Bifun_inhib/LTP/seed_sf"/>
</dbReference>
<evidence type="ECO:0000256" key="5">
    <source>
        <dbReference type="SAM" id="Phobius"/>
    </source>
</evidence>
<dbReference type="FunFam" id="1.25.70.10:FF:000001">
    <property type="entry name" value="Mitochondrial transcription termination factor-like"/>
    <property type="match status" value="1"/>
</dbReference>
<dbReference type="SMART" id="SM00733">
    <property type="entry name" value="Mterf"/>
    <property type="match status" value="4"/>
</dbReference>
<evidence type="ECO:0000313" key="7">
    <source>
        <dbReference type="EMBL" id="KMZ62631.1"/>
    </source>
</evidence>
<keyword evidence="2" id="KW-0804">Transcription</keyword>
<accession>A0A0K9P0S0</accession>
<keyword evidence="3" id="KW-0809">Transit peptide</keyword>
<dbReference type="InterPro" id="IPR003690">
    <property type="entry name" value="MTERF"/>
</dbReference>
<organism evidence="7 8">
    <name type="scientific">Zostera marina</name>
    <name type="common">Eelgrass</name>
    <dbReference type="NCBI Taxonomy" id="29655"/>
    <lineage>
        <taxon>Eukaryota</taxon>
        <taxon>Viridiplantae</taxon>
        <taxon>Streptophyta</taxon>
        <taxon>Embryophyta</taxon>
        <taxon>Tracheophyta</taxon>
        <taxon>Spermatophyta</taxon>
        <taxon>Magnoliopsida</taxon>
        <taxon>Liliopsida</taxon>
        <taxon>Zosteraceae</taxon>
        <taxon>Zostera</taxon>
    </lineage>
</organism>
<evidence type="ECO:0000256" key="2">
    <source>
        <dbReference type="ARBA" id="ARBA00022472"/>
    </source>
</evidence>
<name>A0A0K9P0S0_ZOSMR</name>
<reference evidence="8" key="1">
    <citation type="journal article" date="2016" name="Nature">
        <title>The genome of the seagrass Zostera marina reveals angiosperm adaptation to the sea.</title>
        <authorList>
            <person name="Olsen J.L."/>
            <person name="Rouze P."/>
            <person name="Verhelst B."/>
            <person name="Lin Y.-C."/>
            <person name="Bayer T."/>
            <person name="Collen J."/>
            <person name="Dattolo E."/>
            <person name="De Paoli E."/>
            <person name="Dittami S."/>
            <person name="Maumus F."/>
            <person name="Michel G."/>
            <person name="Kersting A."/>
            <person name="Lauritano C."/>
            <person name="Lohaus R."/>
            <person name="Toepel M."/>
            <person name="Tonon T."/>
            <person name="Vanneste K."/>
            <person name="Amirebrahimi M."/>
            <person name="Brakel J."/>
            <person name="Bostroem C."/>
            <person name="Chovatia M."/>
            <person name="Grimwood J."/>
            <person name="Jenkins J.W."/>
            <person name="Jueterbock A."/>
            <person name="Mraz A."/>
            <person name="Stam W.T."/>
            <person name="Tice H."/>
            <person name="Bornberg-Bauer E."/>
            <person name="Green P.J."/>
            <person name="Pearson G.A."/>
            <person name="Procaccini G."/>
            <person name="Duarte C.M."/>
            <person name="Schmutz J."/>
            <person name="Reusch T.B.H."/>
            <person name="Van de Peer Y."/>
        </authorList>
    </citation>
    <scope>NUCLEOTIDE SEQUENCE [LARGE SCALE GENOMIC DNA]</scope>
    <source>
        <strain evidence="8">cv. Finnish</strain>
    </source>
</reference>
<dbReference type="Pfam" id="PF02536">
    <property type="entry name" value="mTERF"/>
    <property type="match status" value="1"/>
</dbReference>
<dbReference type="GO" id="GO:0003676">
    <property type="term" value="F:nucleic acid binding"/>
    <property type="evidence" value="ECO:0007669"/>
    <property type="project" value="InterPro"/>
</dbReference>
<keyword evidence="5" id="KW-0812">Transmembrane</keyword>
<feature type="compositionally biased region" description="Low complexity" evidence="4">
    <location>
        <begin position="57"/>
        <end position="66"/>
    </location>
</feature>
<feature type="region of interest" description="Disordered" evidence="4">
    <location>
        <begin position="45"/>
        <end position="66"/>
    </location>
</feature>
<gene>
    <name evidence="7" type="ORF">ZOSMA_44G00310</name>
</gene>
<dbReference type="InterPro" id="IPR038538">
    <property type="entry name" value="MTERF_sf"/>
</dbReference>
<evidence type="ECO:0000256" key="1">
    <source>
        <dbReference type="ARBA" id="ARBA00007692"/>
    </source>
</evidence>
<evidence type="ECO:0000256" key="4">
    <source>
        <dbReference type="SAM" id="MobiDB-lite"/>
    </source>
</evidence>
<dbReference type="PANTHER" id="PTHR13068">
    <property type="entry name" value="CGI-12 PROTEIN-RELATED"/>
    <property type="match status" value="1"/>
</dbReference>
<feature type="transmembrane region" description="Helical" evidence="5">
    <location>
        <begin position="544"/>
        <end position="561"/>
    </location>
</feature>
<evidence type="ECO:0000256" key="3">
    <source>
        <dbReference type="ARBA" id="ARBA00022946"/>
    </source>
</evidence>
<comment type="similarity">
    <text evidence="1">Belongs to the mTERF family.</text>
</comment>
<dbReference type="EMBL" id="LFYR01001330">
    <property type="protein sequence ID" value="KMZ62631.1"/>
    <property type="molecule type" value="Genomic_DNA"/>
</dbReference>
<dbReference type="SUPFAM" id="SSF47699">
    <property type="entry name" value="Bifunctional inhibitor/lipid-transfer protein/seed storage 2S albumin"/>
    <property type="match status" value="1"/>
</dbReference>
<dbReference type="Gene3D" id="1.10.110.10">
    <property type="entry name" value="Plant lipid-transfer and hydrophobic proteins"/>
    <property type="match status" value="1"/>
</dbReference>
<keyword evidence="5" id="KW-1133">Transmembrane helix</keyword>
<dbReference type="AlphaFoldDB" id="A0A0K9P0S0"/>
<dbReference type="GO" id="GO:0009658">
    <property type="term" value="P:chloroplast organization"/>
    <property type="evidence" value="ECO:0000318"/>
    <property type="project" value="GO_Central"/>
</dbReference>
<dbReference type="OMA" id="CMNIIAS"/>
<dbReference type="OrthoDB" id="637682at2759"/>
<dbReference type="Gene3D" id="1.25.70.10">
    <property type="entry name" value="Transcription termination factor 3, mitochondrial"/>
    <property type="match status" value="1"/>
</dbReference>
<feature type="domain" description="Bifunctional inhibitor/plant lipid transfer protein/seed storage helical" evidence="6">
    <location>
        <begin position="448"/>
        <end position="525"/>
    </location>
</feature>
<dbReference type="SMART" id="SM00499">
    <property type="entry name" value="AAI"/>
    <property type="match status" value="1"/>
</dbReference>
<dbReference type="CDD" id="cd00010">
    <property type="entry name" value="AAI_LTSS"/>
    <property type="match status" value="1"/>
</dbReference>
<dbReference type="Proteomes" id="UP000036987">
    <property type="component" value="Unassembled WGS sequence"/>
</dbReference>
<keyword evidence="2" id="KW-0805">Transcription regulation</keyword>
<proteinExistence type="inferred from homology"/>
<dbReference type="GO" id="GO:0006353">
    <property type="term" value="P:DNA-templated transcription termination"/>
    <property type="evidence" value="ECO:0007669"/>
    <property type="project" value="UniProtKB-KW"/>
</dbReference>
<evidence type="ECO:0000313" key="8">
    <source>
        <dbReference type="Proteomes" id="UP000036987"/>
    </source>
</evidence>
<keyword evidence="5" id="KW-0472">Membrane</keyword>
<dbReference type="InterPro" id="IPR016140">
    <property type="entry name" value="Bifunc_inhib/LTP/seed_store"/>
</dbReference>
<sequence>MGFTCLAVRRTSNLLLFLLNKRDGHCSRISSCNFFLTRHPFYSTATTSSESDDHTVDSSSSLSSSPTISYLNKKCGLSAKSALSVSKKFELKFPEKSDSVLQVLRNHGFTNKHITDLIIKYPYILSYQVEKNLKPKLEFFLSEGYTHPQIVDLVLSNSFVLLRISLERKIIPSITFMKTVLPSNTAVIRFLKLTSHVSIPLWKTNIESLRSVGGPESIIRYMFTLWPTCMSRNPKCFAKGVAKTLDLGFKPSRVLLFVRALGMLLSIKPSTWERKMMLYRSLGLSNEEALLLFKNSPQCFGLSDKLIKKKMDFLIQKLRISPSRVVSYPDFLRSSLEKKMIPRYAVLSVLVANGLIKTAYLYNFKISVANFSVRFVDRFKDEVPEVVEAYKGNLNFEGAFQTSNFLSIAKMSVSEKMLVFSISMLVVVLPTVVTQQPPSIAPSSAPNCMNIIASNMGDCFDYVSRNSSFESPSESCCGGLATVVKNEFQCLCQFLQDSDYRLSINTSRVLHLPSICDVNATLSQCQNAPDGPVNSSTPSKSTTVGIRLLLVVFTVLFLLCFRF</sequence>
<keyword evidence="2" id="KW-0806">Transcription termination</keyword>
<keyword evidence="8" id="KW-1185">Reference proteome</keyword>
<dbReference type="Pfam" id="PF14368">
    <property type="entry name" value="LTP_2"/>
    <property type="match status" value="1"/>
</dbReference>